<reference evidence="8 9" key="1">
    <citation type="submission" date="2017-01" db="EMBL/GenBank/DDBJ databases">
        <title>Genome sequencing of Rhodoferax fermentans JCM 7819.</title>
        <authorList>
            <person name="Kim Y.J."/>
            <person name="Farh M.E.-A."/>
            <person name="Yang D.-C."/>
        </authorList>
    </citation>
    <scope>NUCLEOTIDE SEQUENCE [LARGE SCALE GENOMIC DNA]</scope>
    <source>
        <strain evidence="8 9">JCM 7819</strain>
    </source>
</reference>
<evidence type="ECO:0000256" key="5">
    <source>
        <dbReference type="ARBA" id="ARBA00024416"/>
    </source>
</evidence>
<dbReference type="STRING" id="28066.RF819_01630"/>
<dbReference type="EMBL" id="MTJN01000002">
    <property type="protein sequence ID" value="OOV05579.1"/>
    <property type="molecule type" value="Genomic_DNA"/>
</dbReference>
<evidence type="ECO:0000256" key="6">
    <source>
        <dbReference type="ARBA" id="ARBA00030025"/>
    </source>
</evidence>
<comment type="similarity">
    <text evidence="4">Belongs to the glycosyltransferase 104 family.</text>
</comment>
<gene>
    <name evidence="8" type="ORF">RF819_01630</name>
</gene>
<evidence type="ECO:0000313" key="8">
    <source>
        <dbReference type="EMBL" id="OOV05579.1"/>
    </source>
</evidence>
<dbReference type="Proteomes" id="UP000190750">
    <property type="component" value="Unassembled WGS sequence"/>
</dbReference>
<dbReference type="RefSeq" id="WP_078363359.1">
    <property type="nucleotide sequence ID" value="NZ_MTJN01000002.1"/>
</dbReference>
<evidence type="ECO:0000313" key="9">
    <source>
        <dbReference type="Proteomes" id="UP000190750"/>
    </source>
</evidence>
<name>A0A1T1AN90_RHOFE</name>
<dbReference type="PIRSF" id="PIRSF015557">
    <property type="entry name" value="UCP015557"/>
    <property type="match status" value="1"/>
</dbReference>
<keyword evidence="1" id="KW-0328">Glycosyltransferase</keyword>
<accession>A0A1T1AN90</accession>
<keyword evidence="9" id="KW-1185">Reference proteome</keyword>
<comment type="caution">
    <text evidence="8">The sequence shown here is derived from an EMBL/GenBank/DDBJ whole genome shotgun (WGS) entry which is preliminary data.</text>
</comment>
<comment type="function">
    <text evidence="3">Protein-arginine rhamnosyltransferase that catalyzes the transfer of a single rhamnose to elongation factor P (EF-P) on 'Lys-32', a modification required for EF-P-dependent rescue of polyproline stalled ribosomes.</text>
</comment>
<evidence type="ECO:0000256" key="7">
    <source>
        <dbReference type="ARBA" id="ARBA00048472"/>
    </source>
</evidence>
<dbReference type="Pfam" id="PF10093">
    <property type="entry name" value="EarP"/>
    <property type="match status" value="1"/>
</dbReference>
<dbReference type="InterPro" id="IPR016633">
    <property type="entry name" value="EarP"/>
</dbReference>
<evidence type="ECO:0000256" key="2">
    <source>
        <dbReference type="ARBA" id="ARBA00022679"/>
    </source>
</evidence>
<dbReference type="GO" id="GO:0106361">
    <property type="term" value="F:protein-arginine rhamnosyltransferase activity"/>
    <property type="evidence" value="ECO:0007669"/>
    <property type="project" value="InterPro"/>
</dbReference>
<comment type="catalytic activity">
    <reaction evidence="7">
        <text>dTDP-beta-L-rhamnose + L-arginyl-[protein] = N(omega)-(alpha-L-rhamnosyl)-L-arginyl-[protein] + dTDP + H(+)</text>
        <dbReference type="Rhea" id="RHEA:66692"/>
        <dbReference type="Rhea" id="RHEA-COMP:10532"/>
        <dbReference type="Rhea" id="RHEA-COMP:17096"/>
        <dbReference type="ChEBI" id="CHEBI:15378"/>
        <dbReference type="ChEBI" id="CHEBI:29965"/>
        <dbReference type="ChEBI" id="CHEBI:57510"/>
        <dbReference type="ChEBI" id="CHEBI:58369"/>
        <dbReference type="ChEBI" id="CHEBI:167445"/>
    </reaction>
    <physiologicalReaction direction="left-to-right" evidence="7">
        <dbReference type="Rhea" id="RHEA:66693"/>
    </physiologicalReaction>
</comment>
<evidence type="ECO:0000256" key="1">
    <source>
        <dbReference type="ARBA" id="ARBA00022676"/>
    </source>
</evidence>
<keyword evidence="2" id="KW-0808">Transferase</keyword>
<protein>
    <recommendedName>
        <fullName evidence="5">Protein-arginine rhamnosyltransferase</fullName>
    </recommendedName>
    <alternativeName>
        <fullName evidence="6">EF-P arginine rhamnosyltransferase</fullName>
    </alternativeName>
</protein>
<evidence type="ECO:0000256" key="4">
    <source>
        <dbReference type="ARBA" id="ARBA00024346"/>
    </source>
</evidence>
<dbReference type="AlphaFoldDB" id="A0A1T1AN90"/>
<sequence length="377" mass="42447">MKLPPAQPKLHWDIFCRVIDNFGDIGVCWRLCVDLAQRGQTVRLWVDDASALAWMAPDGTPGVTVLPWTSPFTQHGQTPGDVLVEAFGCEIDPEFIAAYAHKIRATDQKSQWINLEYLSAEAYVARCHTLPSPVMFGPGQGLAKHFFYPGFTSDTGGLLREADLLQRQASFERSAWLTTQGITWQGQRLVSLFCYEPAGLPDLLHTLAADDRPTQLLVTAGRASAAVRRLVEHEISLQPFINKGQQLSISYLPLLSQTDYDHLLWACDINFVRGEDSLVRALWAGKPLVWQIYPQDDDAHHHKLHAFLDWLHAPPTLRHAHQRWNGLPGRGTDDGTAPLFTTEDERTWQAACQRARQTLLQQNDLASQLLDFMTKTH</sequence>
<dbReference type="OrthoDB" id="209085at2"/>
<evidence type="ECO:0000256" key="3">
    <source>
        <dbReference type="ARBA" id="ARBA00024303"/>
    </source>
</evidence>
<dbReference type="NCBIfam" id="TIGR03837">
    <property type="entry name" value="efp_Arg_rhamno"/>
    <property type="match status" value="1"/>
</dbReference>
<organism evidence="8 9">
    <name type="scientific">Rhodoferax fermentans</name>
    <dbReference type="NCBI Taxonomy" id="28066"/>
    <lineage>
        <taxon>Bacteria</taxon>
        <taxon>Pseudomonadati</taxon>
        <taxon>Pseudomonadota</taxon>
        <taxon>Betaproteobacteria</taxon>
        <taxon>Burkholderiales</taxon>
        <taxon>Comamonadaceae</taxon>
        <taxon>Rhodoferax</taxon>
    </lineage>
</organism>
<proteinExistence type="inferred from homology"/>